<keyword evidence="1" id="KW-0812">Transmembrane</keyword>
<reference evidence="2 3" key="1">
    <citation type="journal article" date="2020" name="BMC Genomics">
        <title>Intraspecific diversification of the crop wild relative Brassica cretica Lam. using demographic model selection.</title>
        <authorList>
            <person name="Kioukis A."/>
            <person name="Michalopoulou V.A."/>
            <person name="Briers L."/>
            <person name="Pirintsos S."/>
            <person name="Studholme D.J."/>
            <person name="Pavlidis P."/>
            <person name="Sarris P.F."/>
        </authorList>
    </citation>
    <scope>NUCLEOTIDE SEQUENCE [LARGE SCALE GENOMIC DNA]</scope>
    <source>
        <strain evidence="3">cv. PFS-1207/04</strain>
    </source>
</reference>
<dbReference type="EMBL" id="QGKV02000759">
    <property type="protein sequence ID" value="KAF3563074.1"/>
    <property type="molecule type" value="Genomic_DNA"/>
</dbReference>
<accession>A0ABQ7CWQ2</accession>
<feature type="transmembrane region" description="Helical" evidence="1">
    <location>
        <begin position="15"/>
        <end position="32"/>
    </location>
</feature>
<dbReference type="Proteomes" id="UP000266723">
    <property type="component" value="Unassembled WGS sequence"/>
</dbReference>
<sequence length="110" mass="12837">MWVAHLDRLPTRSRLHRWGVLIIHCVVCVFWLQKIEISENMWDMVLKRLGFNNLGFITWIAFSDWLALKDSIVPQFSSGLLHKLPSMEFGRSGTSAYTTSFQLFHPRSSK</sequence>
<protein>
    <submittedName>
        <fullName evidence="2">Uncharacterized protein</fullName>
    </submittedName>
</protein>
<gene>
    <name evidence="2" type="ORF">DY000_02012139</name>
</gene>
<keyword evidence="3" id="KW-1185">Reference proteome</keyword>
<evidence type="ECO:0000313" key="2">
    <source>
        <dbReference type="EMBL" id="KAF3563074.1"/>
    </source>
</evidence>
<organism evidence="2 3">
    <name type="scientific">Brassica cretica</name>
    <name type="common">Mustard</name>
    <dbReference type="NCBI Taxonomy" id="69181"/>
    <lineage>
        <taxon>Eukaryota</taxon>
        <taxon>Viridiplantae</taxon>
        <taxon>Streptophyta</taxon>
        <taxon>Embryophyta</taxon>
        <taxon>Tracheophyta</taxon>
        <taxon>Spermatophyta</taxon>
        <taxon>Magnoliopsida</taxon>
        <taxon>eudicotyledons</taxon>
        <taxon>Gunneridae</taxon>
        <taxon>Pentapetalae</taxon>
        <taxon>rosids</taxon>
        <taxon>malvids</taxon>
        <taxon>Brassicales</taxon>
        <taxon>Brassicaceae</taxon>
        <taxon>Brassiceae</taxon>
        <taxon>Brassica</taxon>
    </lineage>
</organism>
<evidence type="ECO:0000256" key="1">
    <source>
        <dbReference type="SAM" id="Phobius"/>
    </source>
</evidence>
<keyword evidence="1" id="KW-1133">Transmembrane helix</keyword>
<comment type="caution">
    <text evidence="2">The sequence shown here is derived from an EMBL/GenBank/DDBJ whole genome shotgun (WGS) entry which is preliminary data.</text>
</comment>
<name>A0ABQ7CWQ2_BRACR</name>
<evidence type="ECO:0000313" key="3">
    <source>
        <dbReference type="Proteomes" id="UP000266723"/>
    </source>
</evidence>
<proteinExistence type="predicted"/>
<keyword evidence="1" id="KW-0472">Membrane</keyword>